<organism evidence="2 3">
    <name type="scientific">Legionella lytica</name>
    <dbReference type="NCBI Taxonomy" id="96232"/>
    <lineage>
        <taxon>Bacteria</taxon>
        <taxon>Pseudomonadati</taxon>
        <taxon>Pseudomonadota</taxon>
        <taxon>Gammaproteobacteria</taxon>
        <taxon>Legionellales</taxon>
        <taxon>Legionellaceae</taxon>
        <taxon>Legionella</taxon>
    </lineage>
</organism>
<reference evidence="2" key="1">
    <citation type="submission" date="2021-03" db="EMBL/GenBank/DDBJ databases">
        <title>Legionella lytica PCM 2298.</title>
        <authorList>
            <person name="Koper P."/>
        </authorList>
    </citation>
    <scope>NUCLEOTIDE SEQUENCE</scope>
    <source>
        <strain evidence="2">PCM 2298</strain>
    </source>
</reference>
<protein>
    <submittedName>
        <fullName evidence="2">Uncharacterized protein</fullName>
    </submittedName>
</protein>
<gene>
    <name evidence="2" type="ORF">J2N86_04990</name>
</gene>
<proteinExistence type="predicted"/>
<name>A0ABY4YBB8_9GAMM</name>
<dbReference type="Proteomes" id="UP001057474">
    <property type="component" value="Chromosome"/>
</dbReference>
<accession>A0ABY4YBB8</accession>
<keyword evidence="3" id="KW-1185">Reference proteome</keyword>
<dbReference type="RefSeq" id="WP_252581289.1">
    <property type="nucleotide sequence ID" value="NZ_CP071527.1"/>
</dbReference>
<dbReference type="EMBL" id="CP071527">
    <property type="protein sequence ID" value="USQ14663.1"/>
    <property type="molecule type" value="Genomic_DNA"/>
</dbReference>
<evidence type="ECO:0000256" key="1">
    <source>
        <dbReference type="SAM" id="MobiDB-lite"/>
    </source>
</evidence>
<sequence>MSSWTLGDNLRAEIITAAEESQTTIIELNFAKIGAKLELSAEMITLLSPIKIEGTKPIASLIANSWERSGLIMAASTSGSPSPKHPQQKQTCIFH</sequence>
<feature type="region of interest" description="Disordered" evidence="1">
    <location>
        <begin position="74"/>
        <end position="95"/>
    </location>
</feature>
<evidence type="ECO:0000313" key="2">
    <source>
        <dbReference type="EMBL" id="USQ14663.1"/>
    </source>
</evidence>
<evidence type="ECO:0000313" key="3">
    <source>
        <dbReference type="Proteomes" id="UP001057474"/>
    </source>
</evidence>